<gene>
    <name evidence="2" type="ORF">AGLY_009577</name>
</gene>
<dbReference type="Proteomes" id="UP000475862">
    <property type="component" value="Unassembled WGS sequence"/>
</dbReference>
<dbReference type="GO" id="GO:0006357">
    <property type="term" value="P:regulation of transcription by RNA polymerase II"/>
    <property type="evidence" value="ECO:0007669"/>
    <property type="project" value="InterPro"/>
</dbReference>
<dbReference type="GO" id="GO:0005634">
    <property type="term" value="C:nucleus"/>
    <property type="evidence" value="ECO:0007669"/>
    <property type="project" value="InterPro"/>
</dbReference>
<evidence type="ECO:0000313" key="3">
    <source>
        <dbReference type="Proteomes" id="UP000475862"/>
    </source>
</evidence>
<feature type="domain" description="DUF659" evidence="1">
    <location>
        <begin position="130"/>
        <end position="270"/>
    </location>
</feature>
<organism evidence="2 3">
    <name type="scientific">Aphis glycines</name>
    <name type="common">Soybean aphid</name>
    <dbReference type="NCBI Taxonomy" id="307491"/>
    <lineage>
        <taxon>Eukaryota</taxon>
        <taxon>Metazoa</taxon>
        <taxon>Ecdysozoa</taxon>
        <taxon>Arthropoda</taxon>
        <taxon>Hexapoda</taxon>
        <taxon>Insecta</taxon>
        <taxon>Pterygota</taxon>
        <taxon>Neoptera</taxon>
        <taxon>Paraneoptera</taxon>
        <taxon>Hemiptera</taxon>
        <taxon>Sternorrhyncha</taxon>
        <taxon>Aphidomorpha</taxon>
        <taxon>Aphidoidea</taxon>
        <taxon>Aphididae</taxon>
        <taxon>Aphidini</taxon>
        <taxon>Aphis</taxon>
        <taxon>Aphis</taxon>
    </lineage>
</organism>
<dbReference type="OrthoDB" id="6623574at2759"/>
<dbReference type="PANTHER" id="PTHR32344:SF1">
    <property type="entry name" value="U1-TYPE DOMAIN-CONTAINING PROTEIN"/>
    <property type="match status" value="1"/>
</dbReference>
<reference evidence="2 3" key="1">
    <citation type="submission" date="2019-08" db="EMBL/GenBank/DDBJ databases">
        <title>The genome of the soybean aphid Biotype 1, its phylome, world population structure and adaptation to the North American continent.</title>
        <authorList>
            <person name="Giordano R."/>
            <person name="Donthu R.K."/>
            <person name="Hernandez A.G."/>
            <person name="Wright C.L."/>
            <person name="Zimin A.V."/>
        </authorList>
    </citation>
    <scope>NUCLEOTIDE SEQUENCE [LARGE SCALE GENOMIC DNA]</scope>
    <source>
        <tissue evidence="2">Whole aphids</tissue>
    </source>
</reference>
<evidence type="ECO:0000259" key="1">
    <source>
        <dbReference type="Pfam" id="PF04937"/>
    </source>
</evidence>
<accession>A0A6G0THU0</accession>
<comment type="caution">
    <text evidence="2">The sequence shown here is derived from an EMBL/GenBank/DDBJ whole genome shotgun (WGS) entry which is preliminary data.</text>
</comment>
<evidence type="ECO:0000313" key="2">
    <source>
        <dbReference type="EMBL" id="KAE9533149.1"/>
    </source>
</evidence>
<name>A0A6G0THU0_APHGL</name>
<proteinExistence type="predicted"/>
<keyword evidence="3" id="KW-1185">Reference proteome</keyword>
<dbReference type="InterPro" id="IPR007021">
    <property type="entry name" value="DUF659"/>
</dbReference>
<dbReference type="EMBL" id="VYZN01000037">
    <property type="protein sequence ID" value="KAE9533149.1"/>
    <property type="molecule type" value="Genomic_DNA"/>
</dbReference>
<dbReference type="InterPro" id="IPR012337">
    <property type="entry name" value="RNaseH-like_sf"/>
</dbReference>
<dbReference type="Pfam" id="PF04937">
    <property type="entry name" value="DUF659"/>
    <property type="match status" value="1"/>
</dbReference>
<dbReference type="SUPFAM" id="SSF53098">
    <property type="entry name" value="Ribonuclease H-like"/>
    <property type="match status" value="1"/>
</dbReference>
<sequence length="631" mass="71486">MPKVKSSLTCKLKSIVSEYGEEVFKVDESVLFCQLCECKVSSEKKFNITQHLKTDKHIQATKRHKNKIEKKQQFLTSYQKKNSFNVDLCKAFIAANIPLNKLSNSIFRKFLETYIKNPIPDQTTLRKLYTMENIRSKLSSKRIWVSIDETTDVEGRYIANAIVGSLETDRQGVVFLLHTEELEKTNFSTISQLFNKSMGILWPNGVQHEHVLLFVSDAAPYMVKAGTALQVFYSKMLHVTCAAHGLHRVAEHVRSHFNSVDKLIASVKQVFQKAPSRIQLFKNELPGVHLPPEPIIMRWGTWINAAAYYCENIQAVRHIIGLLDQEDAISIQKAKKCLDKPNLENNLAYIKSNFSVLSVAIDKLQGKCLSLATSLNIIENIKETFKTLNGEHGKPINLKLKNVFEKNKGLSKLKQISNILDGEENKNIGELLGELTCNDIVYFKYAPIVSVDVERSFSTYKTLLADNRREFKFENLAKHLIIQCNTQALQDSDQSDYQTSDAYLAIFKEHTYQIPYTIHSVICVSVYRPGGTFSGSSHENGELNSCIRFCGNLILDCGRSASALCSGAGIGLSLFITRSVRSITLNLRKCFVKRDPATPIINRERILFIFFWHTAVVVNLNLVKLNTTLSR</sequence>
<protein>
    <recommendedName>
        <fullName evidence="1">DUF659 domain-containing protein</fullName>
    </recommendedName>
</protein>
<dbReference type="InterPro" id="IPR033375">
    <property type="entry name" value="Cggbp1"/>
</dbReference>
<dbReference type="AlphaFoldDB" id="A0A6G0THU0"/>
<dbReference type="GO" id="GO:0003690">
    <property type="term" value="F:double-stranded DNA binding"/>
    <property type="evidence" value="ECO:0007669"/>
    <property type="project" value="InterPro"/>
</dbReference>
<dbReference type="PANTHER" id="PTHR32344">
    <property type="entry name" value="U1-TYPE DOMAIN-CONTAINING PROTEIN"/>
    <property type="match status" value="1"/>
</dbReference>